<feature type="region of interest" description="Disordered" evidence="1">
    <location>
        <begin position="1"/>
        <end position="146"/>
    </location>
</feature>
<evidence type="ECO:0000313" key="2">
    <source>
        <dbReference type="EMBL" id="KAA1078695.1"/>
    </source>
</evidence>
<evidence type="ECO:0000313" key="3">
    <source>
        <dbReference type="Proteomes" id="UP000325313"/>
    </source>
</evidence>
<dbReference type="Proteomes" id="UP000325313">
    <property type="component" value="Unassembled WGS sequence"/>
</dbReference>
<accession>A0A5B0MP19</accession>
<comment type="caution">
    <text evidence="2">The sequence shown here is derived from an EMBL/GenBank/DDBJ whole genome shotgun (WGS) entry which is preliminary data.</text>
</comment>
<proteinExistence type="predicted"/>
<gene>
    <name evidence="2" type="ORF">PGTUg99_016367</name>
</gene>
<name>A0A5B0MP19_PUCGR</name>
<dbReference type="EMBL" id="VDEP01000448">
    <property type="protein sequence ID" value="KAA1078695.1"/>
    <property type="molecule type" value="Genomic_DNA"/>
</dbReference>
<evidence type="ECO:0000256" key="1">
    <source>
        <dbReference type="SAM" id="MobiDB-lite"/>
    </source>
</evidence>
<organism evidence="2 3">
    <name type="scientific">Puccinia graminis f. sp. tritici</name>
    <dbReference type="NCBI Taxonomy" id="56615"/>
    <lineage>
        <taxon>Eukaryota</taxon>
        <taxon>Fungi</taxon>
        <taxon>Dikarya</taxon>
        <taxon>Basidiomycota</taxon>
        <taxon>Pucciniomycotina</taxon>
        <taxon>Pucciniomycetes</taxon>
        <taxon>Pucciniales</taxon>
        <taxon>Pucciniaceae</taxon>
        <taxon>Puccinia</taxon>
    </lineage>
</organism>
<reference evidence="2 3" key="1">
    <citation type="submission" date="2019-05" db="EMBL/GenBank/DDBJ databases">
        <title>Emergence of the Ug99 lineage of the wheat stem rust pathogen through somatic hybridization.</title>
        <authorList>
            <person name="Li F."/>
            <person name="Upadhyaya N.M."/>
            <person name="Sperschneider J."/>
            <person name="Matny O."/>
            <person name="Nguyen-Phuc H."/>
            <person name="Mago R."/>
            <person name="Raley C."/>
            <person name="Miller M.E."/>
            <person name="Silverstein K.A.T."/>
            <person name="Henningsen E."/>
            <person name="Hirsch C.D."/>
            <person name="Visser B."/>
            <person name="Pretorius Z.A."/>
            <person name="Steffenson B.J."/>
            <person name="Schwessinger B."/>
            <person name="Dodds P.N."/>
            <person name="Figueroa M."/>
        </authorList>
    </citation>
    <scope>NUCLEOTIDE SEQUENCE [LARGE SCALE GENOMIC DNA]</scope>
    <source>
        <strain evidence="2 3">Ug99</strain>
    </source>
</reference>
<dbReference type="AlphaFoldDB" id="A0A5B0MP19"/>
<sequence>MDELLPYRGQQIPKGNPRGIELAEAVSPPGSELLNHDGQSAAKSTAPDYRADQSMKATEGMASAPPGPLPPQGTKWDWDYLEEPEHQTNHSPKFFTGTHPEPNHDTSHSGFHAQQQGSAPYQTNIKWEHSPEGLETQAPGVANAGQ</sequence>
<feature type="compositionally biased region" description="Polar residues" evidence="1">
    <location>
        <begin position="108"/>
        <end position="125"/>
    </location>
</feature>
<protein>
    <submittedName>
        <fullName evidence="2">Uncharacterized protein</fullName>
    </submittedName>
</protein>